<sequence length="119" mass="13236">MPASSASGYLHHHSEKPLYYKHLTSRKKQKQADPTVVNGWFGFGAESPDMEPLTEAPAMEPTEKGTIKQPKSYACLFTCAVTRAVHLELTKTMSASDFLLAFRRISARRGSVSIMYSIL</sequence>
<name>A0A162TD72_9CRUS</name>
<dbReference type="Gene3D" id="3.30.420.10">
    <property type="entry name" value="Ribonuclease H-like superfamily/Ribonuclease H"/>
    <property type="match status" value="1"/>
</dbReference>
<accession>A0A162TD72</accession>
<evidence type="ECO:0000313" key="1">
    <source>
        <dbReference type="EMBL" id="KZS22095.1"/>
    </source>
</evidence>
<dbReference type="GO" id="GO:0003676">
    <property type="term" value="F:nucleic acid binding"/>
    <property type="evidence" value="ECO:0007669"/>
    <property type="project" value="InterPro"/>
</dbReference>
<gene>
    <name evidence="1" type="ORF">APZ42_010840</name>
</gene>
<evidence type="ECO:0000313" key="2">
    <source>
        <dbReference type="Proteomes" id="UP000076858"/>
    </source>
</evidence>
<feature type="non-terminal residue" evidence="1">
    <location>
        <position position="119"/>
    </location>
</feature>
<protein>
    <submittedName>
        <fullName evidence="1">Uncharacterized protein</fullName>
    </submittedName>
</protein>
<reference evidence="1 2" key="1">
    <citation type="submission" date="2016-03" db="EMBL/GenBank/DDBJ databases">
        <title>EvidentialGene: Evidence-directed Construction of Genes on Genomes.</title>
        <authorList>
            <person name="Gilbert D.G."/>
            <person name="Choi J.-H."/>
            <person name="Mockaitis K."/>
            <person name="Colbourne J."/>
            <person name="Pfrender M."/>
        </authorList>
    </citation>
    <scope>NUCLEOTIDE SEQUENCE [LARGE SCALE GENOMIC DNA]</scope>
    <source>
        <strain evidence="1 2">Xinb3</strain>
        <tissue evidence="1">Complete organism</tissue>
    </source>
</reference>
<dbReference type="InterPro" id="IPR036397">
    <property type="entry name" value="RNaseH_sf"/>
</dbReference>
<comment type="caution">
    <text evidence="1">The sequence shown here is derived from an EMBL/GenBank/DDBJ whole genome shotgun (WGS) entry which is preliminary data.</text>
</comment>
<keyword evidence="2" id="KW-1185">Reference proteome</keyword>
<dbReference type="EMBL" id="LRGB01000002">
    <property type="protein sequence ID" value="KZS22095.1"/>
    <property type="molecule type" value="Genomic_DNA"/>
</dbReference>
<dbReference type="Proteomes" id="UP000076858">
    <property type="component" value="Unassembled WGS sequence"/>
</dbReference>
<proteinExistence type="predicted"/>
<dbReference type="AlphaFoldDB" id="A0A162TD72"/>
<organism evidence="1 2">
    <name type="scientific">Daphnia magna</name>
    <dbReference type="NCBI Taxonomy" id="35525"/>
    <lineage>
        <taxon>Eukaryota</taxon>
        <taxon>Metazoa</taxon>
        <taxon>Ecdysozoa</taxon>
        <taxon>Arthropoda</taxon>
        <taxon>Crustacea</taxon>
        <taxon>Branchiopoda</taxon>
        <taxon>Diplostraca</taxon>
        <taxon>Cladocera</taxon>
        <taxon>Anomopoda</taxon>
        <taxon>Daphniidae</taxon>
        <taxon>Daphnia</taxon>
    </lineage>
</organism>